<keyword evidence="2" id="KW-1185">Reference proteome</keyword>
<protein>
    <submittedName>
        <fullName evidence="1">Exonuclease</fullName>
    </submittedName>
</protein>
<organism evidence="1 2">
    <name type="scientific">Irpex rosettiformis</name>
    <dbReference type="NCBI Taxonomy" id="378272"/>
    <lineage>
        <taxon>Eukaryota</taxon>
        <taxon>Fungi</taxon>
        <taxon>Dikarya</taxon>
        <taxon>Basidiomycota</taxon>
        <taxon>Agaricomycotina</taxon>
        <taxon>Agaricomycetes</taxon>
        <taxon>Polyporales</taxon>
        <taxon>Irpicaceae</taxon>
        <taxon>Irpex</taxon>
    </lineage>
</organism>
<proteinExistence type="predicted"/>
<name>A0ACB8TU09_9APHY</name>
<accession>A0ACB8TU09</accession>
<comment type="caution">
    <text evidence="1">The sequence shown here is derived from an EMBL/GenBank/DDBJ whole genome shotgun (WGS) entry which is preliminary data.</text>
</comment>
<keyword evidence="1" id="KW-0378">Hydrolase</keyword>
<reference evidence="1" key="1">
    <citation type="journal article" date="2021" name="Environ. Microbiol.">
        <title>Gene family expansions and transcriptome signatures uncover fungal adaptations to wood decay.</title>
        <authorList>
            <person name="Hage H."/>
            <person name="Miyauchi S."/>
            <person name="Viragh M."/>
            <person name="Drula E."/>
            <person name="Min B."/>
            <person name="Chaduli D."/>
            <person name="Navarro D."/>
            <person name="Favel A."/>
            <person name="Norest M."/>
            <person name="Lesage-Meessen L."/>
            <person name="Balint B."/>
            <person name="Merenyi Z."/>
            <person name="de Eugenio L."/>
            <person name="Morin E."/>
            <person name="Martinez A.T."/>
            <person name="Baldrian P."/>
            <person name="Stursova M."/>
            <person name="Martinez M.J."/>
            <person name="Novotny C."/>
            <person name="Magnuson J.K."/>
            <person name="Spatafora J.W."/>
            <person name="Maurice S."/>
            <person name="Pangilinan J."/>
            <person name="Andreopoulos W."/>
            <person name="LaButti K."/>
            <person name="Hundley H."/>
            <person name="Na H."/>
            <person name="Kuo A."/>
            <person name="Barry K."/>
            <person name="Lipzen A."/>
            <person name="Henrissat B."/>
            <person name="Riley R."/>
            <person name="Ahrendt S."/>
            <person name="Nagy L.G."/>
            <person name="Grigoriev I.V."/>
            <person name="Martin F."/>
            <person name="Rosso M.N."/>
        </authorList>
    </citation>
    <scope>NUCLEOTIDE SEQUENCE</scope>
    <source>
        <strain evidence="1">CBS 384.51</strain>
    </source>
</reference>
<evidence type="ECO:0000313" key="2">
    <source>
        <dbReference type="Proteomes" id="UP001055072"/>
    </source>
</evidence>
<dbReference type="Proteomes" id="UP001055072">
    <property type="component" value="Unassembled WGS sequence"/>
</dbReference>
<evidence type="ECO:0000313" key="1">
    <source>
        <dbReference type="EMBL" id="KAI0085448.1"/>
    </source>
</evidence>
<sequence length="933" mass="103733">MTSLTPFVRRRVLQSLSRTTTISRPFSASSRRADVAAGTADINAVEEAQKQSTQPQESEGWLYVSSIFPIRLGTWDVRYYVGSAREDTLLTKLSDILSHVKAQGFRVVSVEPHPKDGGVFVKFNYTRQDGSDSSLNAILRDIKETSAKRGGLPSWMPGWSHGDAWVVKGNPWKEDMNHYASPLLKISFDGPDLRDETLYNLLRPYGRIVTITPPSPVPAGTLRSAVVNFRSIQSATIARNTLHGLAIPADSGSGITRIRTFYQQPIQAHAVRDYVSSHPKIFLPVFIFLLGTLTYTVFDPIRVFMVEGKLEDWFDFRQYKAYKWLRSNAIDYFYDEHPKDGAQAQASWMDTWKERQDAQGAVNRYLSDLPNTVMFIHGPQGSGKSRLIKSLLKDSDRKALIIDVAALGNVTSDVALVTGLAQQTGYWPVFSFLNSMNNLIDLASVGLIGQKAGLSSSLADQLKQILEVVGTGLQSVNTTYRKNHKKELKRERLQRLQEAEDARQRQRILEGTWHDGRLDCVAGNGAMSELGIGDELMGEADMDAPKTAEANVSEGKSTGNEKVAAAAAAADDKLEKIEEEEDSRKQISEEDLQAIEAMPIVILQGFQSKSGNARREELLNELATWAAALAENHVAHVIVVSDNRENAKQLARALPSKPLNTIALSDADSSDALKIVQSKLQDAGVDLIFNKEQTAYLERVGGRASDLESIIHKIRSGMSVQEAVDDIIAGGVSELRKRAFGDDVEDAKNLAWTREQAWVLMKQLAKKPEVAYHEVLIDFPFKGDETPLRQLEHAELIAINMTNGRPSSIRPGKPIYRSVFEKLVHGKQICTHLTNSKINDLIRGTDPTFQATQDIAFNEKIIAANETIIKACEAELMTLKEVEAGTSHWWGSRRAVTAREEYLLKKMRVAQEKVEILDKQNVSLKKVLSKLKS</sequence>
<keyword evidence="1" id="KW-0540">Nuclease</keyword>
<keyword evidence="1" id="KW-0269">Exonuclease</keyword>
<dbReference type="EMBL" id="MU274931">
    <property type="protein sequence ID" value="KAI0085448.1"/>
    <property type="molecule type" value="Genomic_DNA"/>
</dbReference>
<gene>
    <name evidence="1" type="ORF">BDY19DRAFT_448109</name>
</gene>